<dbReference type="SUPFAM" id="SSF56317">
    <property type="entry name" value="Carbon-nitrogen hydrolase"/>
    <property type="match status" value="1"/>
</dbReference>
<dbReference type="PANTHER" id="PTHR23088">
    <property type="entry name" value="NITRILASE-RELATED"/>
    <property type="match status" value="1"/>
</dbReference>
<dbReference type="InterPro" id="IPR044083">
    <property type="entry name" value="RamA-like"/>
</dbReference>
<dbReference type="OrthoDB" id="9803803at2"/>
<dbReference type="AlphaFoldDB" id="A0A139SS94"/>
<organism evidence="3 4">
    <name type="scientific">Ventosimonas gracilis</name>
    <dbReference type="NCBI Taxonomy" id="1680762"/>
    <lineage>
        <taxon>Bacteria</taxon>
        <taxon>Pseudomonadati</taxon>
        <taxon>Pseudomonadota</taxon>
        <taxon>Gammaproteobacteria</taxon>
        <taxon>Pseudomonadales</taxon>
        <taxon>Ventosimonadaceae</taxon>
        <taxon>Ventosimonas</taxon>
    </lineage>
</organism>
<dbReference type="PROSITE" id="PS50263">
    <property type="entry name" value="CN_HYDROLASE"/>
    <property type="match status" value="1"/>
</dbReference>
<comment type="similarity">
    <text evidence="1">Belongs to the carbon-nitrogen hydrolase superfamily. NIT1/NIT2 family.</text>
</comment>
<keyword evidence="4" id="KW-1185">Reference proteome</keyword>
<dbReference type="GO" id="GO:0016787">
    <property type="term" value="F:hydrolase activity"/>
    <property type="evidence" value="ECO:0007669"/>
    <property type="project" value="UniProtKB-KW"/>
</dbReference>
<name>A0A139SS94_9GAMM</name>
<dbReference type="RefSeq" id="WP_068390967.1">
    <property type="nucleotide sequence ID" value="NZ_LSZO01000166.1"/>
</dbReference>
<comment type="caution">
    <text evidence="3">The sequence shown here is derived from an EMBL/GenBank/DDBJ whole genome shotgun (WGS) entry which is preliminary data.</text>
</comment>
<dbReference type="Proteomes" id="UP000072660">
    <property type="component" value="Unassembled WGS sequence"/>
</dbReference>
<feature type="domain" description="CN hydrolase" evidence="2">
    <location>
        <begin position="1"/>
        <end position="234"/>
    </location>
</feature>
<dbReference type="Gene3D" id="3.60.110.10">
    <property type="entry name" value="Carbon-nitrogen hydrolase"/>
    <property type="match status" value="1"/>
</dbReference>
<dbReference type="InterPro" id="IPR003010">
    <property type="entry name" value="C-N_Hydrolase"/>
</dbReference>
<dbReference type="EMBL" id="LSZO01000166">
    <property type="protein sequence ID" value="KXU37321.1"/>
    <property type="molecule type" value="Genomic_DNA"/>
</dbReference>
<evidence type="ECO:0000313" key="3">
    <source>
        <dbReference type="EMBL" id="KXU37321.1"/>
    </source>
</evidence>
<dbReference type="PANTHER" id="PTHR23088:SF27">
    <property type="entry name" value="DEAMINATED GLUTATHIONE AMIDASE"/>
    <property type="match status" value="1"/>
</dbReference>
<evidence type="ECO:0000259" key="2">
    <source>
        <dbReference type="PROSITE" id="PS50263"/>
    </source>
</evidence>
<proteinExistence type="inferred from homology"/>
<sequence>MKVELAQIAITDGDLQGSLARTLAVIETAAADTDLLVLPESCLGGFPGKANVARLAEPLNGPSLTAVCNAAKAKGISVALGFTEEDNGRFFNSSVLIEPEQGIVLHYRKTHLWPGEVGIVEAGNRLVTTLWKGIRVGFLICYDIEFPETARALGQLGAQMLLVTNGNFDPDGPIHRTCIMARAMENQAFALMVNRCGSNEELAFCGGSAAVSPFGKLLAEAGRNETRISLSLDLSQLAASREAYGYRRDQRIQLPGQVIEQGDYKALQIA</sequence>
<evidence type="ECO:0000256" key="1">
    <source>
        <dbReference type="ARBA" id="ARBA00010613"/>
    </source>
</evidence>
<protein>
    <submittedName>
        <fullName evidence="3">Carbon-nitrogen hydrolase</fullName>
    </submittedName>
</protein>
<dbReference type="PROSITE" id="PS01227">
    <property type="entry name" value="UPF0012"/>
    <property type="match status" value="1"/>
</dbReference>
<dbReference type="InterPro" id="IPR001110">
    <property type="entry name" value="UPF0012_CS"/>
</dbReference>
<dbReference type="Pfam" id="PF00795">
    <property type="entry name" value="CN_hydrolase"/>
    <property type="match status" value="1"/>
</dbReference>
<evidence type="ECO:0000313" key="4">
    <source>
        <dbReference type="Proteomes" id="UP000072660"/>
    </source>
</evidence>
<dbReference type="CDD" id="cd07576">
    <property type="entry name" value="R-amidase_like"/>
    <property type="match status" value="1"/>
</dbReference>
<accession>A0A139SS94</accession>
<keyword evidence="3" id="KW-0378">Hydrolase</keyword>
<dbReference type="InterPro" id="IPR036526">
    <property type="entry name" value="C-N_Hydrolase_sf"/>
</dbReference>
<reference evidence="3 4" key="1">
    <citation type="submission" date="2016-02" db="EMBL/GenBank/DDBJ databases">
        <authorList>
            <person name="Wen L."/>
            <person name="He K."/>
            <person name="Yang H."/>
        </authorList>
    </citation>
    <scope>NUCLEOTIDE SEQUENCE [LARGE SCALE GENOMIC DNA]</scope>
    <source>
        <strain evidence="3 4">CV58</strain>
    </source>
</reference>
<gene>
    <name evidence="3" type="ORF">AXE65_03570</name>
</gene>